<feature type="chain" id="PRO_5035324547" evidence="1">
    <location>
        <begin position="28"/>
        <end position="420"/>
    </location>
</feature>
<feature type="signal peptide" evidence="1">
    <location>
        <begin position="1"/>
        <end position="27"/>
    </location>
</feature>
<name>A0A8J2ZFI1_9PROT</name>
<evidence type="ECO:0000313" key="3">
    <source>
        <dbReference type="Proteomes" id="UP000597507"/>
    </source>
</evidence>
<gene>
    <name evidence="2" type="ORF">GCM10010964_40990</name>
</gene>
<sequence length="420" mass="45991">MRGRWRRTVAPASVGAAALALSVAVAAAPWRAARPQEIPAPAAAAPATDGDASLYPQVSGEAALGLYAVGTYRATERARRGGDLFLFGEIAAGLHLSPHLSIQSVVKVEPIGERSPNAALRGFYAQAAFLQELRLDWRATDALQLYAGKFSAPFGRGFHDFPGILPPIRADEGYEVAEALGFGATWTVLADPRFGEHDLSAAVFTLDTTFLSSTAFTRRRCCEGEYERFARNTRAQGGPGNTGRLDNVAVALDGDRIPWLPDFAYHLAMVSRAPGRDGTAREWGYAVGLRYELRWGRDSRTRLFAEHVEFRNAGGRPRVEIGIEDDMIEVPLAERRRFTTLGVQHHEGSWRAAAVWQRDQRKRSLEALPAGQWVEVSLGRDLGGGFGFDLGWQHARIAQEDGRRGEAQAVLAVLRWRGGF</sequence>
<keyword evidence="3" id="KW-1185">Reference proteome</keyword>
<comment type="caution">
    <text evidence="2">The sequence shown here is derived from an EMBL/GenBank/DDBJ whole genome shotgun (WGS) entry which is preliminary data.</text>
</comment>
<dbReference type="EMBL" id="BMKS01000020">
    <property type="protein sequence ID" value="GGG49518.1"/>
    <property type="molecule type" value="Genomic_DNA"/>
</dbReference>
<protein>
    <submittedName>
        <fullName evidence="2">Uncharacterized protein</fullName>
    </submittedName>
</protein>
<evidence type="ECO:0000256" key="1">
    <source>
        <dbReference type="SAM" id="SignalP"/>
    </source>
</evidence>
<evidence type="ECO:0000313" key="2">
    <source>
        <dbReference type="EMBL" id="GGG49518.1"/>
    </source>
</evidence>
<dbReference type="Proteomes" id="UP000597507">
    <property type="component" value="Unassembled WGS sequence"/>
</dbReference>
<dbReference type="RefSeq" id="WP_188903673.1">
    <property type="nucleotide sequence ID" value="NZ_BMKS01000020.1"/>
</dbReference>
<dbReference type="AlphaFoldDB" id="A0A8J2ZFI1"/>
<accession>A0A8J2ZFI1</accession>
<proteinExistence type="predicted"/>
<keyword evidence="1" id="KW-0732">Signal</keyword>
<organism evidence="2 3">
    <name type="scientific">Caldovatus sediminis</name>
    <dbReference type="NCBI Taxonomy" id="2041189"/>
    <lineage>
        <taxon>Bacteria</taxon>
        <taxon>Pseudomonadati</taxon>
        <taxon>Pseudomonadota</taxon>
        <taxon>Alphaproteobacteria</taxon>
        <taxon>Acetobacterales</taxon>
        <taxon>Roseomonadaceae</taxon>
        <taxon>Caldovatus</taxon>
    </lineage>
</organism>
<reference evidence="2 3" key="1">
    <citation type="journal article" date="2014" name="Int. J. Syst. Evol. Microbiol.">
        <title>Complete genome sequence of Corynebacterium casei LMG S-19264T (=DSM 44701T), isolated from a smear-ripened cheese.</title>
        <authorList>
            <consortium name="US DOE Joint Genome Institute (JGI-PGF)"/>
            <person name="Walter F."/>
            <person name="Albersmeier A."/>
            <person name="Kalinowski J."/>
            <person name="Ruckert C."/>
        </authorList>
    </citation>
    <scope>NUCLEOTIDE SEQUENCE [LARGE SCALE GENOMIC DNA]</scope>
    <source>
        <strain evidence="2 3">CGMCC 1.16330</strain>
    </source>
</reference>